<dbReference type="EMBL" id="FOFS01000003">
    <property type="protein sequence ID" value="SEQ05250.1"/>
    <property type="molecule type" value="Genomic_DNA"/>
</dbReference>
<dbReference type="STRING" id="489703.SAMN04488038_103199"/>
<organism evidence="2 3">
    <name type="scientific">Solimonas aquatica</name>
    <dbReference type="NCBI Taxonomy" id="489703"/>
    <lineage>
        <taxon>Bacteria</taxon>
        <taxon>Pseudomonadati</taxon>
        <taxon>Pseudomonadota</taxon>
        <taxon>Gammaproteobacteria</taxon>
        <taxon>Nevskiales</taxon>
        <taxon>Nevskiaceae</taxon>
        <taxon>Solimonas</taxon>
    </lineage>
</organism>
<accession>A0A1H9CVL1</accession>
<evidence type="ECO:0000259" key="1">
    <source>
        <dbReference type="Pfam" id="PF13492"/>
    </source>
</evidence>
<dbReference type="Pfam" id="PF13492">
    <property type="entry name" value="GAF_3"/>
    <property type="match status" value="1"/>
</dbReference>
<dbReference type="InterPro" id="IPR029016">
    <property type="entry name" value="GAF-like_dom_sf"/>
</dbReference>
<dbReference type="InterPro" id="IPR003018">
    <property type="entry name" value="GAF"/>
</dbReference>
<dbReference type="AlphaFoldDB" id="A0A1H9CVL1"/>
<dbReference type="Proteomes" id="UP000199233">
    <property type="component" value="Unassembled WGS sequence"/>
</dbReference>
<proteinExistence type="predicted"/>
<sequence length="202" mass="21676">MSKHQQLLRPQRVVGSPQSVVHRLRSVQPTLGVPPLDLAAVSSDETVQEILRNTLRSAYGVIGAQGGFVLLLTDDSVLEIATLHRVSNNDVLDSLFGWSAAGLHRALLDGARGLAGAEGQLLDEQQSEEPAVFLALPLDIDETRRGALCLLRKPDARPLKALDLEILDALAGQAALALAAGCQRYALSQLQAQLQAYDLAEF</sequence>
<evidence type="ECO:0000313" key="3">
    <source>
        <dbReference type="Proteomes" id="UP000199233"/>
    </source>
</evidence>
<evidence type="ECO:0000313" key="2">
    <source>
        <dbReference type="EMBL" id="SEQ05250.1"/>
    </source>
</evidence>
<name>A0A1H9CVL1_9GAMM</name>
<dbReference type="Gene3D" id="3.30.450.40">
    <property type="match status" value="1"/>
</dbReference>
<dbReference type="SUPFAM" id="SSF55781">
    <property type="entry name" value="GAF domain-like"/>
    <property type="match status" value="1"/>
</dbReference>
<dbReference type="RefSeq" id="WP_177188848.1">
    <property type="nucleotide sequence ID" value="NZ_FOFS01000003.1"/>
</dbReference>
<gene>
    <name evidence="2" type="ORF">SAMN04488038_103199</name>
</gene>
<reference evidence="2 3" key="1">
    <citation type="submission" date="2016-10" db="EMBL/GenBank/DDBJ databases">
        <authorList>
            <person name="de Groot N.N."/>
        </authorList>
    </citation>
    <scope>NUCLEOTIDE SEQUENCE [LARGE SCALE GENOMIC DNA]</scope>
    <source>
        <strain evidence="2 3">DSM 25927</strain>
    </source>
</reference>
<protein>
    <submittedName>
        <fullName evidence="2">GAF domain-containing protein</fullName>
    </submittedName>
</protein>
<keyword evidence="3" id="KW-1185">Reference proteome</keyword>
<feature type="domain" description="GAF" evidence="1">
    <location>
        <begin position="47"/>
        <end position="179"/>
    </location>
</feature>